<dbReference type="Proteomes" id="UP000823388">
    <property type="component" value="Chromosome 4K"/>
</dbReference>
<evidence type="ECO:0000313" key="4">
    <source>
        <dbReference type="Proteomes" id="UP000823388"/>
    </source>
</evidence>
<proteinExistence type="predicted"/>
<feature type="signal peptide" evidence="2">
    <location>
        <begin position="1"/>
        <end position="18"/>
    </location>
</feature>
<feature type="region of interest" description="Disordered" evidence="1">
    <location>
        <begin position="214"/>
        <end position="255"/>
    </location>
</feature>
<sequence length="314" mass="32957">MHLLHFVAAWLFPGAVCGAAVKMAKATTMIAEALEPDNASSLAFSVEAPDSASSISSSSSSPSSSSSDGHPRFFTSRQQSPPASPLCFGAGGAGRLLRGFRGGARARSSTKHDHAAAAAANKGGDVVGRNLRKISRRLRKARNPKGSPPSASRCAADDTARERAEAVARAIAYCKDTLRRGAAPARPPPPPSPSLDDWLHDRQEEIIASAAAHCHKRTDSQTPPLRPPSPSRGSSVTATAVGNGEESPRPGRDAIDKCSVESSVTAADTAMSSSPSDLAADELKMTGSFDEMQFLKIFDGDEEMIGRHFITVRI</sequence>
<feature type="region of interest" description="Disordered" evidence="1">
    <location>
        <begin position="102"/>
        <end position="124"/>
    </location>
</feature>
<feature type="chain" id="PRO_5035746146" evidence="2">
    <location>
        <begin position="19"/>
        <end position="314"/>
    </location>
</feature>
<gene>
    <name evidence="3" type="ORF">PVAP13_4KG389400</name>
</gene>
<evidence type="ECO:0000256" key="1">
    <source>
        <dbReference type="SAM" id="MobiDB-lite"/>
    </source>
</evidence>
<keyword evidence="2" id="KW-0732">Signal</keyword>
<dbReference type="EMBL" id="CM029043">
    <property type="protein sequence ID" value="KAG2613830.1"/>
    <property type="molecule type" value="Genomic_DNA"/>
</dbReference>
<reference evidence="3" key="1">
    <citation type="submission" date="2020-05" db="EMBL/GenBank/DDBJ databases">
        <title>WGS assembly of Panicum virgatum.</title>
        <authorList>
            <person name="Lovell J.T."/>
            <person name="Jenkins J."/>
            <person name="Shu S."/>
            <person name="Juenger T.E."/>
            <person name="Schmutz J."/>
        </authorList>
    </citation>
    <scope>NUCLEOTIDE SEQUENCE</scope>
    <source>
        <strain evidence="3">AP13</strain>
    </source>
</reference>
<feature type="compositionally biased region" description="Basic and acidic residues" evidence="1">
    <location>
        <begin position="246"/>
        <end position="255"/>
    </location>
</feature>
<feature type="region of interest" description="Disordered" evidence="1">
    <location>
        <begin position="53"/>
        <end position="88"/>
    </location>
</feature>
<feature type="region of interest" description="Disordered" evidence="1">
    <location>
        <begin position="139"/>
        <end position="158"/>
    </location>
</feature>
<name>A0A8T0TSN7_PANVG</name>
<accession>A0A8T0TSN7</accession>
<evidence type="ECO:0000313" key="3">
    <source>
        <dbReference type="EMBL" id="KAG2613830.1"/>
    </source>
</evidence>
<comment type="caution">
    <text evidence="3">The sequence shown here is derived from an EMBL/GenBank/DDBJ whole genome shotgun (WGS) entry which is preliminary data.</text>
</comment>
<protein>
    <submittedName>
        <fullName evidence="3">Uncharacterized protein</fullName>
    </submittedName>
</protein>
<organism evidence="3 4">
    <name type="scientific">Panicum virgatum</name>
    <name type="common">Blackwell switchgrass</name>
    <dbReference type="NCBI Taxonomy" id="38727"/>
    <lineage>
        <taxon>Eukaryota</taxon>
        <taxon>Viridiplantae</taxon>
        <taxon>Streptophyta</taxon>
        <taxon>Embryophyta</taxon>
        <taxon>Tracheophyta</taxon>
        <taxon>Spermatophyta</taxon>
        <taxon>Magnoliopsida</taxon>
        <taxon>Liliopsida</taxon>
        <taxon>Poales</taxon>
        <taxon>Poaceae</taxon>
        <taxon>PACMAD clade</taxon>
        <taxon>Panicoideae</taxon>
        <taxon>Panicodae</taxon>
        <taxon>Paniceae</taxon>
        <taxon>Panicinae</taxon>
        <taxon>Panicum</taxon>
        <taxon>Panicum sect. Hiantes</taxon>
    </lineage>
</organism>
<evidence type="ECO:0000256" key="2">
    <source>
        <dbReference type="SAM" id="SignalP"/>
    </source>
</evidence>
<keyword evidence="4" id="KW-1185">Reference proteome</keyword>
<dbReference type="AlphaFoldDB" id="A0A8T0TSN7"/>
<feature type="compositionally biased region" description="Low complexity" evidence="1">
    <location>
        <begin position="53"/>
        <end position="67"/>
    </location>
</feature>